<dbReference type="InterPro" id="IPR025996">
    <property type="entry name" value="MT1864/Rv1816-like_C"/>
</dbReference>
<gene>
    <name evidence="6" type="ORF">SAMN05444159_7198</name>
</gene>
<dbReference type="GO" id="GO:0000976">
    <property type="term" value="F:transcription cis-regulatory region binding"/>
    <property type="evidence" value="ECO:0007669"/>
    <property type="project" value="TreeGrafter"/>
</dbReference>
<protein>
    <submittedName>
        <fullName evidence="6">Transcriptional regulator, TetR family</fullName>
    </submittedName>
</protein>
<keyword evidence="1" id="KW-0805">Transcription regulation</keyword>
<dbReference type="InterPro" id="IPR009057">
    <property type="entry name" value="Homeodomain-like_sf"/>
</dbReference>
<dbReference type="SUPFAM" id="SSF48498">
    <property type="entry name" value="Tetracyclin repressor-like, C-terminal domain"/>
    <property type="match status" value="1"/>
</dbReference>
<dbReference type="EMBL" id="LT670844">
    <property type="protein sequence ID" value="SHL92385.1"/>
    <property type="molecule type" value="Genomic_DNA"/>
</dbReference>
<proteinExistence type="predicted"/>
<feature type="domain" description="HTH tetR-type" evidence="5">
    <location>
        <begin position="10"/>
        <end position="70"/>
    </location>
</feature>
<keyword evidence="3" id="KW-0804">Transcription</keyword>
<dbReference type="PRINTS" id="PR00455">
    <property type="entry name" value="HTHTETR"/>
</dbReference>
<evidence type="ECO:0000256" key="2">
    <source>
        <dbReference type="ARBA" id="ARBA00023125"/>
    </source>
</evidence>
<dbReference type="Proteomes" id="UP000189935">
    <property type="component" value="Chromosome I"/>
</dbReference>
<evidence type="ECO:0000313" key="6">
    <source>
        <dbReference type="EMBL" id="SHL92385.1"/>
    </source>
</evidence>
<dbReference type="OrthoDB" id="7056813at2"/>
<dbReference type="PANTHER" id="PTHR30055:SF220">
    <property type="entry name" value="TETR-FAMILY REGULATORY PROTEIN"/>
    <property type="match status" value="1"/>
</dbReference>
<dbReference type="SUPFAM" id="SSF46689">
    <property type="entry name" value="Homeodomain-like"/>
    <property type="match status" value="1"/>
</dbReference>
<dbReference type="InterPro" id="IPR036271">
    <property type="entry name" value="Tet_transcr_reg_TetR-rel_C_sf"/>
</dbReference>
<dbReference type="InterPro" id="IPR050109">
    <property type="entry name" value="HTH-type_TetR-like_transc_reg"/>
</dbReference>
<evidence type="ECO:0000256" key="4">
    <source>
        <dbReference type="PROSITE-ProRule" id="PRU00335"/>
    </source>
</evidence>
<feature type="DNA-binding region" description="H-T-H motif" evidence="4">
    <location>
        <begin position="33"/>
        <end position="52"/>
    </location>
</feature>
<dbReference type="Pfam" id="PF13305">
    <property type="entry name" value="TetR_C_33"/>
    <property type="match status" value="1"/>
</dbReference>
<evidence type="ECO:0000256" key="1">
    <source>
        <dbReference type="ARBA" id="ARBA00023015"/>
    </source>
</evidence>
<dbReference type="PROSITE" id="PS50977">
    <property type="entry name" value="HTH_TETR_2"/>
    <property type="match status" value="1"/>
</dbReference>
<keyword evidence="2 4" id="KW-0238">DNA-binding</keyword>
<sequence length="211" mass="22705">MNKDSPYHHGDLRAALLGAAAVEIERGGYENLSLRELAASLGVSRAAPYRHFVDRRALLSALAAGGFEELAAIYRKAIGTGKTPRTRLATSGRAYLAFAAERPQLFRLMFASDLFDAGPPDTALIKAAGDCYQVFEGLVAATLDDPDESAIKAATIALMSSTYGFALLRMGDRFKPFMVGRLTQSDLIDAVLSMEVTALPRVAGGKHRRKV</sequence>
<dbReference type="GO" id="GO:0003700">
    <property type="term" value="F:DNA-binding transcription factor activity"/>
    <property type="evidence" value="ECO:0007669"/>
    <property type="project" value="TreeGrafter"/>
</dbReference>
<reference evidence="6 7" key="1">
    <citation type="submission" date="2016-11" db="EMBL/GenBank/DDBJ databases">
        <authorList>
            <person name="Jaros S."/>
            <person name="Januszkiewicz K."/>
            <person name="Wedrychowicz H."/>
        </authorList>
    </citation>
    <scope>NUCLEOTIDE SEQUENCE [LARGE SCALE GENOMIC DNA]</scope>
    <source>
        <strain evidence="6 7">GAS499</strain>
    </source>
</reference>
<name>A0A1M7EKN2_9BRAD</name>
<dbReference type="AlphaFoldDB" id="A0A1M7EKN2"/>
<evidence type="ECO:0000259" key="5">
    <source>
        <dbReference type="PROSITE" id="PS50977"/>
    </source>
</evidence>
<dbReference type="PANTHER" id="PTHR30055">
    <property type="entry name" value="HTH-TYPE TRANSCRIPTIONAL REGULATOR RUTR"/>
    <property type="match status" value="1"/>
</dbReference>
<accession>A0A1M7EKN2</accession>
<evidence type="ECO:0000256" key="3">
    <source>
        <dbReference type="ARBA" id="ARBA00023163"/>
    </source>
</evidence>
<dbReference type="InterPro" id="IPR001647">
    <property type="entry name" value="HTH_TetR"/>
</dbReference>
<organism evidence="6 7">
    <name type="scientific">Bradyrhizobium lablabi</name>
    <dbReference type="NCBI Taxonomy" id="722472"/>
    <lineage>
        <taxon>Bacteria</taxon>
        <taxon>Pseudomonadati</taxon>
        <taxon>Pseudomonadota</taxon>
        <taxon>Alphaproteobacteria</taxon>
        <taxon>Hyphomicrobiales</taxon>
        <taxon>Nitrobacteraceae</taxon>
        <taxon>Bradyrhizobium</taxon>
    </lineage>
</organism>
<dbReference type="Gene3D" id="1.10.357.10">
    <property type="entry name" value="Tetracycline Repressor, domain 2"/>
    <property type="match status" value="1"/>
</dbReference>
<evidence type="ECO:0000313" key="7">
    <source>
        <dbReference type="Proteomes" id="UP000189935"/>
    </source>
</evidence>
<dbReference type="Pfam" id="PF00440">
    <property type="entry name" value="TetR_N"/>
    <property type="match status" value="1"/>
</dbReference>